<proteinExistence type="predicted"/>
<accession>A0AAD6N239</accession>
<evidence type="ECO:0000313" key="1">
    <source>
        <dbReference type="EMBL" id="KAJ6022945.1"/>
    </source>
</evidence>
<dbReference type="Proteomes" id="UP001219568">
    <property type="component" value="Unassembled WGS sequence"/>
</dbReference>
<reference evidence="1" key="2">
    <citation type="submission" date="2023-01" db="EMBL/GenBank/DDBJ databases">
        <authorList>
            <person name="Petersen C."/>
        </authorList>
    </citation>
    <scope>NUCLEOTIDE SEQUENCE</scope>
    <source>
        <strain evidence="1">IBT 15450</strain>
    </source>
</reference>
<organism evidence="1 2">
    <name type="scientific">Penicillium canescens</name>
    <dbReference type="NCBI Taxonomy" id="5083"/>
    <lineage>
        <taxon>Eukaryota</taxon>
        <taxon>Fungi</taxon>
        <taxon>Dikarya</taxon>
        <taxon>Ascomycota</taxon>
        <taxon>Pezizomycotina</taxon>
        <taxon>Eurotiomycetes</taxon>
        <taxon>Eurotiomycetidae</taxon>
        <taxon>Eurotiales</taxon>
        <taxon>Aspergillaceae</taxon>
        <taxon>Penicillium</taxon>
    </lineage>
</organism>
<dbReference type="EMBL" id="JAQJZL010000016">
    <property type="protein sequence ID" value="KAJ6022945.1"/>
    <property type="molecule type" value="Genomic_DNA"/>
</dbReference>
<evidence type="ECO:0000313" key="2">
    <source>
        <dbReference type="Proteomes" id="UP001219568"/>
    </source>
</evidence>
<name>A0AAD6N239_PENCN</name>
<reference evidence="1" key="1">
    <citation type="journal article" date="2023" name="IMA Fungus">
        <title>Comparative genomic study of the Penicillium genus elucidates a diverse pangenome and 15 lateral gene transfer events.</title>
        <authorList>
            <person name="Petersen C."/>
            <person name="Sorensen T."/>
            <person name="Nielsen M.R."/>
            <person name="Sondergaard T.E."/>
            <person name="Sorensen J.L."/>
            <person name="Fitzpatrick D.A."/>
            <person name="Frisvad J.C."/>
            <person name="Nielsen K.L."/>
        </authorList>
    </citation>
    <scope>NUCLEOTIDE SEQUENCE</scope>
    <source>
        <strain evidence="1">IBT 15450</strain>
    </source>
</reference>
<gene>
    <name evidence="1" type="ORF">N7460_013340</name>
</gene>
<sequence length="110" mass="12416">MTKAVYEIDFPLSTLQDIFVTNIVNADKNLAATRVLESRERLGSLITRPVGWEAPSVAFHALLGSRIGRLVSYFVLGAYGQDVKQVTRIVTFHSSDYRRNLNIRFDIEDA</sequence>
<keyword evidence="2" id="KW-1185">Reference proteome</keyword>
<comment type="caution">
    <text evidence="1">The sequence shown here is derived from an EMBL/GenBank/DDBJ whole genome shotgun (WGS) entry which is preliminary data.</text>
</comment>
<protein>
    <submittedName>
        <fullName evidence="1">Uncharacterized protein</fullName>
    </submittedName>
</protein>
<dbReference type="AlphaFoldDB" id="A0AAD6N239"/>